<feature type="signal peptide" evidence="1">
    <location>
        <begin position="1"/>
        <end position="22"/>
    </location>
</feature>
<sequence length="71" mass="7931">MKKFVLVFLALAALILCNEIEAFSLTDCIKEENKKMIKKRQVHSTSTFSKLTEDELAKKALANCLNKLASG</sequence>
<evidence type="ECO:0000256" key="1">
    <source>
        <dbReference type="SAM" id="SignalP"/>
    </source>
</evidence>
<protein>
    <submittedName>
        <fullName evidence="2">Putative maxadilan related protein</fullName>
    </submittedName>
</protein>
<feature type="chain" id="PRO_5012340614" evidence="1">
    <location>
        <begin position="23"/>
        <end position="71"/>
    </location>
</feature>
<reference evidence="2" key="1">
    <citation type="submission" date="2016-12" db="EMBL/GenBank/DDBJ databases">
        <title>An insight into the sialome and mialome of the sand fly, Nyssomyia neivai.</title>
        <authorList>
            <person name="Sebastian V."/>
            <person name="Goulart T.M."/>
            <person name="Oliveira W."/>
            <person name="Calvo E."/>
            <person name="Oliveira L.F."/>
            <person name="Pinto M.C."/>
            <person name="Rosselino A.M."/>
            <person name="Ribeiro J.M."/>
        </authorList>
    </citation>
    <scope>NUCLEOTIDE SEQUENCE</scope>
</reference>
<name>A0A1L8DPQ7_9DIPT</name>
<evidence type="ECO:0000313" key="2">
    <source>
        <dbReference type="EMBL" id="JAV08468.1"/>
    </source>
</evidence>
<dbReference type="AlphaFoldDB" id="A0A1L8DPQ7"/>
<keyword evidence="1" id="KW-0732">Signal</keyword>
<proteinExistence type="predicted"/>
<dbReference type="EMBL" id="GFDF01005616">
    <property type="protein sequence ID" value="JAV08468.1"/>
    <property type="molecule type" value="Transcribed_RNA"/>
</dbReference>
<organism evidence="2">
    <name type="scientific">Nyssomyia neivai</name>
    <dbReference type="NCBI Taxonomy" id="330878"/>
    <lineage>
        <taxon>Eukaryota</taxon>
        <taxon>Metazoa</taxon>
        <taxon>Ecdysozoa</taxon>
        <taxon>Arthropoda</taxon>
        <taxon>Hexapoda</taxon>
        <taxon>Insecta</taxon>
        <taxon>Pterygota</taxon>
        <taxon>Neoptera</taxon>
        <taxon>Endopterygota</taxon>
        <taxon>Diptera</taxon>
        <taxon>Nematocera</taxon>
        <taxon>Psychodoidea</taxon>
        <taxon>Psychodidae</taxon>
        <taxon>Nyssomyia</taxon>
    </lineage>
</organism>
<accession>A0A1L8DPQ7</accession>